<dbReference type="Gene3D" id="3.40.50.2300">
    <property type="match status" value="1"/>
</dbReference>
<dbReference type="Pfam" id="PF00072">
    <property type="entry name" value="Response_reg"/>
    <property type="match status" value="1"/>
</dbReference>
<keyword evidence="3" id="KW-0238">DNA-binding</keyword>
<dbReference type="InterPro" id="IPR016032">
    <property type="entry name" value="Sig_transdc_resp-reg_C-effctor"/>
</dbReference>
<dbReference type="InterPro" id="IPR011006">
    <property type="entry name" value="CheY-like_superfamily"/>
</dbReference>
<dbReference type="SUPFAM" id="SSF52172">
    <property type="entry name" value="CheY-like"/>
    <property type="match status" value="1"/>
</dbReference>
<evidence type="ECO:0000259" key="7">
    <source>
        <dbReference type="PROSITE" id="PS50110"/>
    </source>
</evidence>
<dbReference type="InterPro" id="IPR000792">
    <property type="entry name" value="Tscrpt_reg_LuxR_C"/>
</dbReference>
<dbReference type="GO" id="GO:0000160">
    <property type="term" value="P:phosphorelay signal transduction system"/>
    <property type="evidence" value="ECO:0007669"/>
    <property type="project" value="InterPro"/>
</dbReference>
<dbReference type="GO" id="GO:0006355">
    <property type="term" value="P:regulation of DNA-templated transcription"/>
    <property type="evidence" value="ECO:0007669"/>
    <property type="project" value="InterPro"/>
</dbReference>
<dbReference type="SMART" id="SM00421">
    <property type="entry name" value="HTH_LUXR"/>
    <property type="match status" value="1"/>
</dbReference>
<dbReference type="PROSITE" id="PS50043">
    <property type="entry name" value="HTH_LUXR_2"/>
    <property type="match status" value="1"/>
</dbReference>
<sequence length="215" mass="23480">MRVIIADDAVLIRDGIAALLSQRGVEVVATVGDAEELLDEVRRLPPDVVILDIRMPPTFTGEGLMAAQEIRARHPDVAVLLFSLHIDIEYALNLVNGGEGHVGYLLKERVVDVSQLVGALHRVVEGGAVIDPVIVEELMARQQAAGPVGRLAPREREVLALMAEGLTNQAIAERLNLRPKTVESYVTAILERLDIPHDAGLHRRVRAVLLFLQAQ</sequence>
<keyword evidence="4" id="KW-0804">Transcription</keyword>
<comment type="caution">
    <text evidence="8">The sequence shown here is derived from an EMBL/GenBank/DDBJ whole genome shotgun (WGS) entry which is preliminary data.</text>
</comment>
<gene>
    <name evidence="8" type="ORF">ETD96_12755</name>
</gene>
<reference evidence="8 9" key="1">
    <citation type="submission" date="2019-05" db="EMBL/GenBank/DDBJ databases">
        <title>Draft genome sequence of Actinomadura geliboluensis A8036.</title>
        <authorList>
            <person name="Saricaoglu S."/>
            <person name="Isik K."/>
        </authorList>
    </citation>
    <scope>NUCLEOTIDE SEQUENCE [LARGE SCALE GENOMIC DNA]</scope>
    <source>
        <strain evidence="8 9">A8036</strain>
    </source>
</reference>
<evidence type="ECO:0000313" key="8">
    <source>
        <dbReference type="EMBL" id="TMR40074.1"/>
    </source>
</evidence>
<dbReference type="PANTHER" id="PTHR43214">
    <property type="entry name" value="TWO-COMPONENT RESPONSE REGULATOR"/>
    <property type="match status" value="1"/>
</dbReference>
<feature type="domain" description="Response regulatory" evidence="7">
    <location>
        <begin position="2"/>
        <end position="122"/>
    </location>
</feature>
<feature type="domain" description="HTH luxR-type" evidence="6">
    <location>
        <begin position="144"/>
        <end position="209"/>
    </location>
</feature>
<dbReference type="InterPro" id="IPR058245">
    <property type="entry name" value="NreC/VraR/RcsB-like_REC"/>
</dbReference>
<dbReference type="CDD" id="cd17535">
    <property type="entry name" value="REC_NarL-like"/>
    <property type="match status" value="1"/>
</dbReference>
<dbReference type="SUPFAM" id="SSF46894">
    <property type="entry name" value="C-terminal effector domain of the bipartite response regulators"/>
    <property type="match status" value="1"/>
</dbReference>
<dbReference type="EMBL" id="VCKZ01000071">
    <property type="protein sequence ID" value="TMR40074.1"/>
    <property type="molecule type" value="Genomic_DNA"/>
</dbReference>
<evidence type="ECO:0000256" key="3">
    <source>
        <dbReference type="ARBA" id="ARBA00023125"/>
    </source>
</evidence>
<evidence type="ECO:0000256" key="2">
    <source>
        <dbReference type="ARBA" id="ARBA00023015"/>
    </source>
</evidence>
<dbReference type="PROSITE" id="PS00622">
    <property type="entry name" value="HTH_LUXR_1"/>
    <property type="match status" value="1"/>
</dbReference>
<keyword evidence="2" id="KW-0805">Transcription regulation</keyword>
<evidence type="ECO:0000256" key="1">
    <source>
        <dbReference type="ARBA" id="ARBA00022553"/>
    </source>
</evidence>
<evidence type="ECO:0000259" key="6">
    <source>
        <dbReference type="PROSITE" id="PS50043"/>
    </source>
</evidence>
<dbReference type="CDD" id="cd06170">
    <property type="entry name" value="LuxR_C_like"/>
    <property type="match status" value="1"/>
</dbReference>
<dbReference type="InterPro" id="IPR036388">
    <property type="entry name" value="WH-like_DNA-bd_sf"/>
</dbReference>
<dbReference type="Proteomes" id="UP000305238">
    <property type="component" value="Unassembled WGS sequence"/>
</dbReference>
<protein>
    <submittedName>
        <fullName evidence="8">Response regulator transcription factor</fullName>
    </submittedName>
</protein>
<dbReference type="GO" id="GO:0003677">
    <property type="term" value="F:DNA binding"/>
    <property type="evidence" value="ECO:0007669"/>
    <property type="project" value="UniProtKB-KW"/>
</dbReference>
<dbReference type="OrthoDB" id="3208680at2"/>
<dbReference type="AlphaFoldDB" id="A0A5S4H5P9"/>
<dbReference type="InterPro" id="IPR001789">
    <property type="entry name" value="Sig_transdc_resp-reg_receiver"/>
</dbReference>
<organism evidence="8 9">
    <name type="scientific">Actinomadura geliboluensis</name>
    <dbReference type="NCBI Taxonomy" id="882440"/>
    <lineage>
        <taxon>Bacteria</taxon>
        <taxon>Bacillati</taxon>
        <taxon>Actinomycetota</taxon>
        <taxon>Actinomycetes</taxon>
        <taxon>Streptosporangiales</taxon>
        <taxon>Thermomonosporaceae</taxon>
        <taxon>Actinomadura</taxon>
    </lineage>
</organism>
<keyword evidence="9" id="KW-1185">Reference proteome</keyword>
<dbReference type="Pfam" id="PF00196">
    <property type="entry name" value="GerE"/>
    <property type="match status" value="1"/>
</dbReference>
<dbReference type="PRINTS" id="PR00038">
    <property type="entry name" value="HTHLUXR"/>
</dbReference>
<keyword evidence="1 5" id="KW-0597">Phosphoprotein</keyword>
<name>A0A5S4H5P9_9ACTN</name>
<proteinExistence type="predicted"/>
<feature type="modified residue" description="4-aspartylphosphate" evidence="5">
    <location>
        <position position="52"/>
    </location>
</feature>
<accession>A0A5S4H5P9</accession>
<dbReference type="RefSeq" id="WP_138636539.1">
    <property type="nucleotide sequence ID" value="NZ_VCKZ01000071.1"/>
</dbReference>
<dbReference type="SMART" id="SM00448">
    <property type="entry name" value="REC"/>
    <property type="match status" value="1"/>
</dbReference>
<dbReference type="PROSITE" id="PS50110">
    <property type="entry name" value="RESPONSE_REGULATORY"/>
    <property type="match status" value="1"/>
</dbReference>
<dbReference type="Gene3D" id="1.10.10.10">
    <property type="entry name" value="Winged helix-like DNA-binding domain superfamily/Winged helix DNA-binding domain"/>
    <property type="match status" value="1"/>
</dbReference>
<dbReference type="InterPro" id="IPR039420">
    <property type="entry name" value="WalR-like"/>
</dbReference>
<evidence type="ECO:0000256" key="4">
    <source>
        <dbReference type="ARBA" id="ARBA00023163"/>
    </source>
</evidence>
<evidence type="ECO:0000313" key="9">
    <source>
        <dbReference type="Proteomes" id="UP000305238"/>
    </source>
</evidence>
<dbReference type="PANTHER" id="PTHR43214:SF24">
    <property type="entry name" value="TRANSCRIPTIONAL REGULATORY PROTEIN NARL-RELATED"/>
    <property type="match status" value="1"/>
</dbReference>
<evidence type="ECO:0000256" key="5">
    <source>
        <dbReference type="PROSITE-ProRule" id="PRU00169"/>
    </source>
</evidence>